<keyword evidence="3" id="KW-1185">Reference proteome</keyword>
<evidence type="ECO:0000313" key="2">
    <source>
        <dbReference type="EMBL" id="MCK0532929.1"/>
    </source>
</evidence>
<accession>A0ABT0E0M6</accession>
<gene>
    <name evidence="2" type="ORF">MU848_15160</name>
</gene>
<evidence type="ECO:0000259" key="1">
    <source>
        <dbReference type="Pfam" id="PF06742"/>
    </source>
</evidence>
<dbReference type="Proteomes" id="UP001203512">
    <property type="component" value="Unassembled WGS sequence"/>
</dbReference>
<dbReference type="RefSeq" id="WP_247233915.1">
    <property type="nucleotide sequence ID" value="NZ_JALKHS010000013.1"/>
</dbReference>
<evidence type="ECO:0000313" key="3">
    <source>
        <dbReference type="Proteomes" id="UP001203512"/>
    </source>
</evidence>
<dbReference type="EMBL" id="JALKHS010000013">
    <property type="protein sequence ID" value="MCK0532929.1"/>
    <property type="molecule type" value="Genomic_DNA"/>
</dbReference>
<feature type="domain" description="DUF1214" evidence="1">
    <location>
        <begin position="94"/>
        <end position="172"/>
    </location>
</feature>
<dbReference type="Pfam" id="PF06742">
    <property type="entry name" value="DUF1214"/>
    <property type="match status" value="1"/>
</dbReference>
<sequence>MAEEAAGDIRLSAVWRNFCDQLAQAGEVLDRSTAPGTAIDQAEGLRYLSRLTRTALNMLVDSSDPDFPRIFLLTDDAIKIGADNPDNLYQQIVVRGDREYRITGKRNSVPYFSIGSKANRYAIDGTMASTGEIELADMQFGPDGSFEIIVSKTQKPGNWLPMADDTTLLIIRQTFNDKRTEVAADVRIERISEGPAVPAILAPETIEAQLNGAAAWVRGTANTFADWSQWFMEQPNRFYEGKEQSVYQRAGGDPKIWYGHIYYDLAPDEALVITAKPPQCRFWNFQIDNWWMESMDHVNRKVWVNGAQAKYEEDGSVILVCADKDPGYGNWIDLSGHRKGTGLWRWIEADEHPVPQCKVVKL</sequence>
<protein>
    <submittedName>
        <fullName evidence="2">DUF1214 domain-containing protein</fullName>
    </submittedName>
</protein>
<dbReference type="InterPro" id="IPR010621">
    <property type="entry name" value="DUF1214"/>
</dbReference>
<proteinExistence type="predicted"/>
<reference evidence="2 3" key="1">
    <citation type="submission" date="2022-04" db="EMBL/GenBank/DDBJ databases">
        <authorList>
            <person name="Huq M.A."/>
        </authorList>
    </citation>
    <scope>NUCLEOTIDE SEQUENCE [LARGE SCALE GENOMIC DNA]</scope>
    <source>
        <strain evidence="2 3">MAH-33</strain>
    </source>
</reference>
<organism evidence="2 3">
    <name type="scientific">Sphingobium agri</name>
    <dbReference type="NCBI Taxonomy" id="2933566"/>
    <lineage>
        <taxon>Bacteria</taxon>
        <taxon>Pseudomonadati</taxon>
        <taxon>Pseudomonadota</taxon>
        <taxon>Alphaproteobacteria</taxon>
        <taxon>Sphingomonadales</taxon>
        <taxon>Sphingomonadaceae</taxon>
        <taxon>Sphingobium</taxon>
    </lineage>
</organism>
<comment type="caution">
    <text evidence="2">The sequence shown here is derived from an EMBL/GenBank/DDBJ whole genome shotgun (WGS) entry which is preliminary data.</text>
</comment>
<name>A0ABT0E0M6_9SPHN</name>